<gene>
    <name evidence="6" type="ORF">ACFPB0_14225</name>
</gene>
<evidence type="ECO:0000256" key="1">
    <source>
        <dbReference type="ARBA" id="ARBA00010164"/>
    </source>
</evidence>
<dbReference type="EMBL" id="JBHSGQ010000013">
    <property type="protein sequence ID" value="MFC4726446.1"/>
    <property type="molecule type" value="Genomic_DNA"/>
</dbReference>
<comment type="caution">
    <text evidence="6">The sequence shown here is derived from an EMBL/GenBank/DDBJ whole genome shotgun (WGS) entry which is preliminary data.</text>
</comment>
<keyword evidence="3" id="KW-0418">Kinase</keyword>
<evidence type="ECO:0000259" key="4">
    <source>
        <dbReference type="Pfam" id="PF07804"/>
    </source>
</evidence>
<reference evidence="7" key="1">
    <citation type="journal article" date="2019" name="Int. J. Syst. Evol. Microbiol.">
        <title>The Global Catalogue of Microorganisms (GCM) 10K type strain sequencing project: providing services to taxonomists for standard genome sequencing and annotation.</title>
        <authorList>
            <consortium name="The Broad Institute Genomics Platform"/>
            <consortium name="The Broad Institute Genome Sequencing Center for Infectious Disease"/>
            <person name="Wu L."/>
            <person name="Ma J."/>
        </authorList>
    </citation>
    <scope>NUCLEOTIDE SEQUENCE [LARGE SCALE GENOMIC DNA]</scope>
    <source>
        <strain evidence="7">CCUG 62981</strain>
    </source>
</reference>
<dbReference type="InterPro" id="IPR052028">
    <property type="entry name" value="HipA_Ser/Thr_kinase"/>
</dbReference>
<evidence type="ECO:0000313" key="6">
    <source>
        <dbReference type="EMBL" id="MFC4726446.1"/>
    </source>
</evidence>
<keyword evidence="7" id="KW-1185">Reference proteome</keyword>
<dbReference type="Pfam" id="PF07804">
    <property type="entry name" value="HipA_C"/>
    <property type="match status" value="1"/>
</dbReference>
<dbReference type="InterPro" id="IPR017508">
    <property type="entry name" value="HipA_N1"/>
</dbReference>
<dbReference type="InterPro" id="IPR012893">
    <property type="entry name" value="HipA-like_C"/>
</dbReference>
<dbReference type="Proteomes" id="UP001596024">
    <property type="component" value="Unassembled WGS sequence"/>
</dbReference>
<feature type="domain" description="HipA-like C-terminal" evidence="4">
    <location>
        <begin position="157"/>
        <end position="402"/>
    </location>
</feature>
<dbReference type="PANTHER" id="PTHR37419:SF1">
    <property type="entry name" value="SERINE_THREONINE-PROTEIN KINASE TOXIN HIPA"/>
    <property type="match status" value="1"/>
</dbReference>
<sequence>MARARKSARLSVALNGRHVGVLDRAANGAISFAYGKEWLADERRAIPVSLSLPLREERYSGAEVSAFFDNLLPDNDQIRRKVAEKVGAEGTDAFSLLNKIGRDCVGALQFVPDGGDIAPPAAPEYTPLSDADIADIIRNLATSPLGIRPDGEREFRISIAGAQEKTALFWDNGWGLPKGATPTTHILKPELGKLPNGLDMTLSVENEHFCLTLCRELGLEVAQSQILTFDKVRVLAVERFDRLKASDGRLLRVPQEDFCQALSVPPTIKYNSDGGPGIRECLNLLNGSDYADEDRLAFLKAQIVFWLIGAPDGHAKNFSLFLTPGGRYRMTPLYDIMSTQPNYAAKQLQRKEFRLAMAVGDNRYYRFDKITPRHFLQNAKAAGVAEEKVEEVFANLAKHSDAALERAIKAMPENFPAEIVEPIGDAMRTRITRATQ</sequence>
<evidence type="ECO:0000256" key="2">
    <source>
        <dbReference type="ARBA" id="ARBA00022679"/>
    </source>
</evidence>
<accession>A0ABV9NGR2</accession>
<comment type="similarity">
    <text evidence="1">Belongs to the HipA Ser/Thr kinase family.</text>
</comment>
<dbReference type="Pfam" id="PF13657">
    <property type="entry name" value="Couple_hipA"/>
    <property type="match status" value="1"/>
</dbReference>
<feature type="domain" description="HipA N-terminal subdomain 1" evidence="5">
    <location>
        <begin position="10"/>
        <end position="110"/>
    </location>
</feature>
<evidence type="ECO:0000313" key="7">
    <source>
        <dbReference type="Proteomes" id="UP001596024"/>
    </source>
</evidence>
<protein>
    <submittedName>
        <fullName evidence="6">Type II toxin-antitoxin system HipA family toxin</fullName>
    </submittedName>
</protein>
<evidence type="ECO:0000259" key="5">
    <source>
        <dbReference type="Pfam" id="PF13657"/>
    </source>
</evidence>
<organism evidence="6 7">
    <name type="scientific">Glycocaulis abyssi</name>
    <dbReference type="NCBI Taxonomy" id="1433403"/>
    <lineage>
        <taxon>Bacteria</taxon>
        <taxon>Pseudomonadati</taxon>
        <taxon>Pseudomonadota</taxon>
        <taxon>Alphaproteobacteria</taxon>
        <taxon>Maricaulales</taxon>
        <taxon>Maricaulaceae</taxon>
        <taxon>Glycocaulis</taxon>
    </lineage>
</organism>
<proteinExistence type="inferred from homology"/>
<dbReference type="PANTHER" id="PTHR37419">
    <property type="entry name" value="SERINE/THREONINE-PROTEIN KINASE TOXIN HIPA"/>
    <property type="match status" value="1"/>
</dbReference>
<keyword evidence="2" id="KW-0808">Transferase</keyword>
<dbReference type="RefSeq" id="WP_371392222.1">
    <property type="nucleotide sequence ID" value="NZ_CP163421.1"/>
</dbReference>
<name>A0ABV9NGR2_9PROT</name>
<dbReference type="CDD" id="cd17808">
    <property type="entry name" value="HipA_Ec_like"/>
    <property type="match status" value="1"/>
</dbReference>
<evidence type="ECO:0000256" key="3">
    <source>
        <dbReference type="ARBA" id="ARBA00022777"/>
    </source>
</evidence>
<dbReference type="NCBIfam" id="TIGR03071">
    <property type="entry name" value="couple_hipA"/>
    <property type="match status" value="1"/>
</dbReference>